<evidence type="ECO:0000259" key="6">
    <source>
        <dbReference type="PROSITE" id="PS50807"/>
    </source>
</evidence>
<dbReference type="InterPro" id="IPR043021">
    <property type="entry name" value="GCM_small"/>
</dbReference>
<keyword evidence="8" id="KW-1185">Reference proteome</keyword>
<protein>
    <recommendedName>
        <fullName evidence="6">GCM domain-containing protein</fullName>
    </recommendedName>
</protein>
<dbReference type="PANTHER" id="PTHR12414">
    <property type="entry name" value="GLIAL CELLS MISSING RELATED/GLIDE"/>
    <property type="match status" value="1"/>
</dbReference>
<evidence type="ECO:0000256" key="4">
    <source>
        <dbReference type="ARBA" id="ARBA00023163"/>
    </source>
</evidence>
<dbReference type="EMBL" id="VSWD01000010">
    <property type="protein sequence ID" value="KAK3090272.1"/>
    <property type="molecule type" value="Genomic_DNA"/>
</dbReference>
<evidence type="ECO:0000313" key="8">
    <source>
        <dbReference type="Proteomes" id="UP001186944"/>
    </source>
</evidence>
<dbReference type="GO" id="GO:0005634">
    <property type="term" value="C:nucleus"/>
    <property type="evidence" value="ECO:0007669"/>
    <property type="project" value="TreeGrafter"/>
</dbReference>
<reference evidence="7" key="1">
    <citation type="submission" date="2019-08" db="EMBL/GenBank/DDBJ databases">
        <title>The improved chromosome-level genome for the pearl oyster Pinctada fucata martensii using PacBio sequencing and Hi-C.</title>
        <authorList>
            <person name="Zheng Z."/>
        </authorList>
    </citation>
    <scope>NUCLEOTIDE SEQUENCE</scope>
    <source>
        <strain evidence="7">ZZ-2019</strain>
        <tissue evidence="7">Adductor muscle</tissue>
    </source>
</reference>
<dbReference type="AlphaFoldDB" id="A0AA88XQB7"/>
<name>A0AA88XQB7_PINIB</name>
<dbReference type="GO" id="GO:0000978">
    <property type="term" value="F:RNA polymerase II cis-regulatory region sequence-specific DNA binding"/>
    <property type="evidence" value="ECO:0007669"/>
    <property type="project" value="TreeGrafter"/>
</dbReference>
<dbReference type="Pfam" id="PF03615">
    <property type="entry name" value="GCM"/>
    <property type="match status" value="1"/>
</dbReference>
<sequence>MTLTEEPAFLPSFPDVNQTKHKWDINDNSLPVVSKVDDFQEWPEGNSRAVYSQSSEDARRHVSGWAMRNTNNHNAHILKKSCLGVFVCTFDCTLENGDKIHLRPAICDKARRKQIGESLCSCPPFECTCMQFQLQNPPNIIESPQVTLGRPTSSWTPQIYEAAPPPWQRPSVVDVNPTQSMLVRPHNFEFQEFRYQKKFTPFLFMTVSQHFATCSLIAVSADVRFLDKIVVEQLLELAMSRNL</sequence>
<keyword evidence="5" id="KW-0539">Nucleus</keyword>
<dbReference type="InterPro" id="IPR043020">
    <property type="entry name" value="GCM_large"/>
</dbReference>
<dbReference type="InterPro" id="IPR039791">
    <property type="entry name" value="GCM"/>
</dbReference>
<keyword evidence="1" id="KW-0217">Developmental protein</keyword>
<dbReference type="InterPro" id="IPR003902">
    <property type="entry name" value="Tscrpt_reg_GCM"/>
</dbReference>
<evidence type="ECO:0000256" key="2">
    <source>
        <dbReference type="ARBA" id="ARBA00023015"/>
    </source>
</evidence>
<feature type="domain" description="GCM" evidence="6">
    <location>
        <begin position="21"/>
        <end position="183"/>
    </location>
</feature>
<dbReference type="Gene3D" id="2.20.25.670">
    <property type="entry name" value="GCM domain, large subdomain"/>
    <property type="match status" value="1"/>
</dbReference>
<accession>A0AA88XQB7</accession>
<dbReference type="InterPro" id="IPR036115">
    <property type="entry name" value="GCM_dom_sf"/>
</dbReference>
<evidence type="ECO:0000256" key="1">
    <source>
        <dbReference type="ARBA" id="ARBA00022473"/>
    </source>
</evidence>
<evidence type="ECO:0000256" key="3">
    <source>
        <dbReference type="ARBA" id="ARBA00023125"/>
    </source>
</evidence>
<keyword evidence="4" id="KW-0804">Transcription</keyword>
<gene>
    <name evidence="7" type="ORF">FSP39_010554</name>
</gene>
<dbReference type="GO" id="GO:0042063">
    <property type="term" value="P:gliogenesis"/>
    <property type="evidence" value="ECO:0007669"/>
    <property type="project" value="TreeGrafter"/>
</dbReference>
<keyword evidence="2" id="KW-0805">Transcription regulation</keyword>
<dbReference type="GO" id="GO:0001228">
    <property type="term" value="F:DNA-binding transcription activator activity, RNA polymerase II-specific"/>
    <property type="evidence" value="ECO:0007669"/>
    <property type="project" value="InterPro"/>
</dbReference>
<proteinExistence type="predicted"/>
<dbReference type="PANTHER" id="PTHR12414:SF8">
    <property type="entry name" value="TRANSCRIPTION FACTOR GLIAL CELLS MISSING-RELATED"/>
    <property type="match status" value="1"/>
</dbReference>
<dbReference type="Gene3D" id="3.30.70.3530">
    <property type="entry name" value="GCM motif"/>
    <property type="match status" value="1"/>
</dbReference>
<organism evidence="7 8">
    <name type="scientific">Pinctada imbricata</name>
    <name type="common">Atlantic pearl-oyster</name>
    <name type="synonym">Pinctada martensii</name>
    <dbReference type="NCBI Taxonomy" id="66713"/>
    <lineage>
        <taxon>Eukaryota</taxon>
        <taxon>Metazoa</taxon>
        <taxon>Spiralia</taxon>
        <taxon>Lophotrochozoa</taxon>
        <taxon>Mollusca</taxon>
        <taxon>Bivalvia</taxon>
        <taxon>Autobranchia</taxon>
        <taxon>Pteriomorphia</taxon>
        <taxon>Pterioida</taxon>
        <taxon>Pterioidea</taxon>
        <taxon>Pteriidae</taxon>
        <taxon>Pinctada</taxon>
    </lineage>
</organism>
<dbReference type="SUPFAM" id="SSF90073">
    <property type="entry name" value="GCM domain"/>
    <property type="match status" value="1"/>
</dbReference>
<dbReference type="PROSITE" id="PS50807">
    <property type="entry name" value="GCM"/>
    <property type="match status" value="1"/>
</dbReference>
<dbReference type="Proteomes" id="UP001186944">
    <property type="component" value="Unassembled WGS sequence"/>
</dbReference>
<comment type="caution">
    <text evidence="7">The sequence shown here is derived from an EMBL/GenBank/DDBJ whole genome shotgun (WGS) entry which is preliminary data.</text>
</comment>
<evidence type="ECO:0000256" key="5">
    <source>
        <dbReference type="ARBA" id="ARBA00023242"/>
    </source>
</evidence>
<evidence type="ECO:0000313" key="7">
    <source>
        <dbReference type="EMBL" id="KAK3090272.1"/>
    </source>
</evidence>
<keyword evidence="3" id="KW-0238">DNA-binding</keyword>